<organism evidence="9">
    <name type="scientific">Thelazia callipaeda</name>
    <name type="common">Oriental eyeworm</name>
    <name type="synonym">Parasitic nematode</name>
    <dbReference type="NCBI Taxonomy" id="103827"/>
    <lineage>
        <taxon>Eukaryota</taxon>
        <taxon>Metazoa</taxon>
        <taxon>Ecdysozoa</taxon>
        <taxon>Nematoda</taxon>
        <taxon>Chromadorea</taxon>
        <taxon>Rhabditida</taxon>
        <taxon>Spirurina</taxon>
        <taxon>Spiruromorpha</taxon>
        <taxon>Thelazioidea</taxon>
        <taxon>Thelaziidae</taxon>
        <taxon>Thelazia</taxon>
    </lineage>
</organism>
<dbReference type="PANTHER" id="PTHR11177:SF400">
    <property type="entry name" value="ENDOCHITINASE-RELATED"/>
    <property type="match status" value="1"/>
</dbReference>
<evidence type="ECO:0000313" key="8">
    <source>
        <dbReference type="Proteomes" id="UP000276776"/>
    </source>
</evidence>
<dbReference type="GO" id="GO:0004568">
    <property type="term" value="F:chitinase activity"/>
    <property type="evidence" value="ECO:0007669"/>
    <property type="project" value="TreeGrafter"/>
</dbReference>
<keyword evidence="8" id="KW-1185">Reference proteome</keyword>
<dbReference type="PANTHER" id="PTHR11177">
    <property type="entry name" value="CHITINASE"/>
    <property type="match status" value="1"/>
</dbReference>
<protein>
    <submittedName>
        <fullName evidence="9">Glyco_18 domain-containing protein</fullName>
    </submittedName>
</protein>
<keyword evidence="1 3" id="KW-0378">Hydrolase</keyword>
<evidence type="ECO:0000256" key="4">
    <source>
        <dbReference type="RuleBase" id="RU004453"/>
    </source>
</evidence>
<reference evidence="7 8" key="2">
    <citation type="submission" date="2018-11" db="EMBL/GenBank/DDBJ databases">
        <authorList>
            <consortium name="Pathogen Informatics"/>
        </authorList>
    </citation>
    <scope>NUCLEOTIDE SEQUENCE [LARGE SCALE GENOMIC DNA]</scope>
</reference>
<keyword evidence="2 3" id="KW-0326">Glycosidase</keyword>
<feature type="signal peptide" evidence="5">
    <location>
        <begin position="1"/>
        <end position="21"/>
    </location>
</feature>
<evidence type="ECO:0000256" key="1">
    <source>
        <dbReference type="ARBA" id="ARBA00022801"/>
    </source>
</evidence>
<evidence type="ECO:0000256" key="5">
    <source>
        <dbReference type="SAM" id="SignalP"/>
    </source>
</evidence>
<reference evidence="9" key="1">
    <citation type="submission" date="2016-04" db="UniProtKB">
        <authorList>
            <consortium name="WormBaseParasite"/>
        </authorList>
    </citation>
    <scope>IDENTIFICATION</scope>
</reference>
<dbReference type="Gene3D" id="3.20.20.80">
    <property type="entry name" value="Glycosidases"/>
    <property type="match status" value="1"/>
</dbReference>
<dbReference type="InterPro" id="IPR011583">
    <property type="entry name" value="Chitinase_II/V-like_cat"/>
</dbReference>
<evidence type="ECO:0000313" key="7">
    <source>
        <dbReference type="EMBL" id="VDN06965.1"/>
    </source>
</evidence>
<dbReference type="InterPro" id="IPR017853">
    <property type="entry name" value="GH"/>
</dbReference>
<evidence type="ECO:0000313" key="9">
    <source>
        <dbReference type="WBParaSite" id="TCLT_0000935201-mRNA-1"/>
    </source>
</evidence>
<dbReference type="Pfam" id="PF00704">
    <property type="entry name" value="Glyco_hydro_18"/>
    <property type="match status" value="1"/>
</dbReference>
<dbReference type="InterPro" id="IPR029070">
    <property type="entry name" value="Chitinase_insertion_sf"/>
</dbReference>
<dbReference type="SMART" id="SM00636">
    <property type="entry name" value="Glyco_18"/>
    <property type="match status" value="1"/>
</dbReference>
<dbReference type="InterPro" id="IPR001579">
    <property type="entry name" value="Glyco_hydro_18_chit_AS"/>
</dbReference>
<dbReference type="GO" id="GO:0005975">
    <property type="term" value="P:carbohydrate metabolic process"/>
    <property type="evidence" value="ECO:0007669"/>
    <property type="project" value="InterPro"/>
</dbReference>
<dbReference type="InterPro" id="IPR050314">
    <property type="entry name" value="Glycosyl_Hydrlase_18"/>
</dbReference>
<dbReference type="PROSITE" id="PS01095">
    <property type="entry name" value="GH18_1"/>
    <property type="match status" value="1"/>
</dbReference>
<evidence type="ECO:0000259" key="6">
    <source>
        <dbReference type="PROSITE" id="PS51910"/>
    </source>
</evidence>
<dbReference type="Gene3D" id="3.10.50.10">
    <property type="match status" value="1"/>
</dbReference>
<dbReference type="WBParaSite" id="TCLT_0000935201-mRNA-1">
    <property type="protein sequence ID" value="TCLT_0000935201-mRNA-1"/>
    <property type="gene ID" value="TCLT_0000935201"/>
</dbReference>
<dbReference type="Proteomes" id="UP000276776">
    <property type="component" value="Unassembled WGS sequence"/>
</dbReference>
<dbReference type="GO" id="GO:0006032">
    <property type="term" value="P:chitin catabolic process"/>
    <property type="evidence" value="ECO:0007669"/>
    <property type="project" value="TreeGrafter"/>
</dbReference>
<keyword evidence="5" id="KW-0732">Signal</keyword>
<dbReference type="STRING" id="103827.A0A158RCY4"/>
<evidence type="ECO:0000256" key="3">
    <source>
        <dbReference type="RuleBase" id="RU000489"/>
    </source>
</evidence>
<proteinExistence type="inferred from homology"/>
<name>A0A158RCY4_THECL</name>
<feature type="domain" description="GH18" evidence="6">
    <location>
        <begin position="29"/>
        <end position="381"/>
    </location>
</feature>
<gene>
    <name evidence="7" type="ORF">TCLT_LOCUS9341</name>
</gene>
<dbReference type="InterPro" id="IPR001223">
    <property type="entry name" value="Glyco_hydro18_cat"/>
</dbReference>
<feature type="chain" id="PRO_5043135967" evidence="5">
    <location>
        <begin position="22"/>
        <end position="381"/>
    </location>
</feature>
<dbReference type="PROSITE" id="PS51910">
    <property type="entry name" value="GH18_2"/>
    <property type="match status" value="1"/>
</dbReference>
<dbReference type="EMBL" id="UYYF01004776">
    <property type="protein sequence ID" value="VDN06965.1"/>
    <property type="molecule type" value="Genomic_DNA"/>
</dbReference>
<sequence length="381" mass="43667">MERTMFITLILLGFASFPITANNSKTSKYVRGCYYTNWSQYRPEREGKFIPEDIPKDLCTHILYAFAKVNSDGTSLPYEWNDEDSNWSRGMYSRVLDIKESSPEIKVLLSYGGYNFGSSIFTQIAKSPAKRRHFIQTAIYFLRKHKFDGLDLDWEYPVGVAKDHANFIKEIKRAFIREAEFHVRERLLLTAAVSAGKYTIDQAYDINSLKDDLDLVFLMTYDLHGHWEKNVDLHAKLYPSKSSIVGSDVFNTVYAANYWVQKGMPKNKIIIGIPTYARGWTLAYPDQTYIGADAIGASAPSKTNPEGGTAAYWEICEYLKDGSREHIEREGMGAYLVRGNNWYSYDNKDTIVTKVISYNSTNSYIKLVHKIKHIKIGNIFV</sequence>
<comment type="similarity">
    <text evidence="4">Belongs to the glycosyl hydrolase 18 family.</text>
</comment>
<dbReference type="OrthoDB" id="76388at2759"/>
<accession>A0A158RCY4</accession>
<dbReference type="OMA" id="WMGNFTA"/>
<dbReference type="SUPFAM" id="SSF54556">
    <property type="entry name" value="Chitinase insertion domain"/>
    <property type="match status" value="1"/>
</dbReference>
<dbReference type="AlphaFoldDB" id="A0A158RCY4"/>
<dbReference type="GO" id="GO:0005576">
    <property type="term" value="C:extracellular region"/>
    <property type="evidence" value="ECO:0007669"/>
    <property type="project" value="TreeGrafter"/>
</dbReference>
<dbReference type="SUPFAM" id="SSF51445">
    <property type="entry name" value="(Trans)glycosidases"/>
    <property type="match status" value="1"/>
</dbReference>
<evidence type="ECO:0000256" key="2">
    <source>
        <dbReference type="ARBA" id="ARBA00023295"/>
    </source>
</evidence>
<dbReference type="GO" id="GO:0008061">
    <property type="term" value="F:chitin binding"/>
    <property type="evidence" value="ECO:0007669"/>
    <property type="project" value="InterPro"/>
</dbReference>